<evidence type="ECO:0000259" key="1">
    <source>
        <dbReference type="Pfam" id="PF24719"/>
    </source>
</evidence>
<gene>
    <name evidence="2" type="ORF">TW71_08460</name>
</gene>
<accession>A0A837G8H8</accession>
<dbReference type="RefSeq" id="WP_227495760.1">
    <property type="nucleotide sequence ID" value="NZ_CP063053.1"/>
</dbReference>
<feature type="domain" description="Imm33-like" evidence="1">
    <location>
        <begin position="8"/>
        <end position="100"/>
    </location>
</feature>
<dbReference type="AlphaFoldDB" id="A0A837G8H8"/>
<comment type="caution">
    <text evidence="2">The sequence shown here is derived from an EMBL/GenBank/DDBJ whole genome shotgun (WGS) entry which is preliminary data.</text>
</comment>
<name>A0A837G8H8_9VIBR</name>
<sequence>MDSQFQGVAKEYPKAGSKLGIALSTVNQTPINGMRVEPENGTNGWYIWCGEELSSNADFFNPLHVEHIVKYLPQVQAYLGLPPGYHFLIDNNDYKDIRYDSSLLEENT</sequence>
<reference evidence="2" key="1">
    <citation type="journal article" date="2015" name="BMC Genomics">
        <title>Genome mining reveals unlocked bioactive potential of marine Gram-negative bacteria.</title>
        <authorList>
            <person name="Machado H."/>
            <person name="Sonnenschein E.C."/>
            <person name="Melchiorsen J."/>
            <person name="Gram L."/>
        </authorList>
    </citation>
    <scope>NUCLEOTIDE SEQUENCE</scope>
    <source>
        <strain evidence="2">S2052</strain>
    </source>
</reference>
<dbReference type="Pfam" id="PF24719">
    <property type="entry name" value="Imm33-like"/>
    <property type="match status" value="1"/>
</dbReference>
<dbReference type="InterPro" id="IPR056509">
    <property type="entry name" value="Imm33-like"/>
</dbReference>
<proteinExistence type="predicted"/>
<protein>
    <recommendedName>
        <fullName evidence="1">Imm33-like domain-containing protein</fullName>
    </recommendedName>
</protein>
<dbReference type="EMBL" id="JXXR01000008">
    <property type="protein sequence ID" value="KJY74953.1"/>
    <property type="molecule type" value="Genomic_DNA"/>
</dbReference>
<organism evidence="2">
    <name type="scientific">Vibrio coralliilyticus</name>
    <dbReference type="NCBI Taxonomy" id="190893"/>
    <lineage>
        <taxon>Bacteria</taxon>
        <taxon>Pseudomonadati</taxon>
        <taxon>Pseudomonadota</taxon>
        <taxon>Gammaproteobacteria</taxon>
        <taxon>Vibrionales</taxon>
        <taxon>Vibrionaceae</taxon>
        <taxon>Vibrio</taxon>
    </lineage>
</organism>
<evidence type="ECO:0000313" key="2">
    <source>
        <dbReference type="EMBL" id="KJY74953.1"/>
    </source>
</evidence>